<feature type="chain" id="PRO_5011644980" evidence="1">
    <location>
        <begin position="20"/>
        <end position="1028"/>
    </location>
</feature>
<gene>
    <name evidence="3" type="ORF">SAMN05660909_03198</name>
</gene>
<keyword evidence="4" id="KW-1185">Reference proteome</keyword>
<sequence>MKKTVLTALLLFAVNSCFSQLSLPYQQDFATLSGNYPPGWQGVLLDGNNVSVFDTAAFSIPVPLSSGNAGTTAGGVYNFSGCLGWLNTAASNYAVMFSISASSLENIAVRYQVKTVRKTNKICESILQYRTNGNGSFKNIIASRCFPDTVQEIILPPECDNQPVVDLRWVSRDYDGTGARPSLAIDDISIFSRGKDTGKPVVRQLLPFQQATSQATVLQLRFDEEVVKGAGNIYFNTDTLSVGDPAVTVSGRMVIIRQLLLPGQRYFITIDSTAFKDRYGNLFKGIPAQDNWFVDVTQYDYRFSFDDCIKGSNWPGGGFTAFSRKGAAAWSCANPGLEINGYNNGPTENEDWLISPSLDLRSFQFPLLNYRVKKEFEGPALRVKISRNYQGHNDPGSASWTEIPGNFTGQADWYEVNGINLSPFRDSNVHIALVYISDKIQQAAKWTVSQVYITDTSDAPPLQLTVTPGVLDFGYADELLTDSVSYWFNDVNTKVRFSAPAGFLVSADGENYYREMDDSLRFSGKLYLKFLPSFSQHRYEGALTISNDQQLLGQVILKGNTIPALKIVNWNVSWFGSPAAMPADDSLQEANVLKVLKRLKAAIYGLVEIVDTNRLRSVVNGLPGYDFVVSGTDSLSGISYARAQKPALVYDRSRVKVLHTRLLLQYSSNPRTRFNWSGGRYPFLAELEANDKGGDTCRITLVLVHAKANTGDSGEQELAWERRQEGVKELKDTLDKYFSHVNLLVLGDFNDDLTRTVVRSRADTISSWAELINDPRYVPFTLPLSRDGERSTLHFPGVIDHVVGTNGMMVAHTEAGIQAWVKDWVPAYGSTTSDHYPVASSYSWQVLGNPFPVKGLHAVVSGAHIDIGWEMLYLVNCADIAVERLENVNKLIAILPGPAGGSSKENITFAVKDTFASSGLNCYRLKITGLDEKIQYSAPVYVFNPGSERNIWYIAGGQLHYWLNWSQREEVPIQLIDLHGRIICQGRVSLDRGYNYNTMFIGRLSMGVYFLRIGAPGRLLVLKILVNH</sequence>
<feature type="signal peptide" evidence="1">
    <location>
        <begin position="1"/>
        <end position="19"/>
    </location>
</feature>
<evidence type="ECO:0000256" key="1">
    <source>
        <dbReference type="SAM" id="SignalP"/>
    </source>
</evidence>
<evidence type="ECO:0000313" key="4">
    <source>
        <dbReference type="Proteomes" id="UP000199656"/>
    </source>
</evidence>
<dbReference type="NCBIfam" id="NF038128">
    <property type="entry name" value="choice_anch_J"/>
    <property type="match status" value="1"/>
</dbReference>
<keyword evidence="3" id="KW-0269">Exonuclease</keyword>
<dbReference type="InterPro" id="IPR005135">
    <property type="entry name" value="Endo/exonuclease/phosphatase"/>
</dbReference>
<dbReference type="GO" id="GO:0004519">
    <property type="term" value="F:endonuclease activity"/>
    <property type="evidence" value="ECO:0007669"/>
    <property type="project" value="UniProtKB-KW"/>
</dbReference>
<name>A0A1H4DM38_9BACT</name>
<reference evidence="4" key="1">
    <citation type="submission" date="2016-10" db="EMBL/GenBank/DDBJ databases">
        <authorList>
            <person name="Varghese N."/>
            <person name="Submissions S."/>
        </authorList>
    </citation>
    <scope>NUCLEOTIDE SEQUENCE [LARGE SCALE GENOMIC DNA]</scope>
    <source>
        <strain evidence="4">DSM 23920</strain>
    </source>
</reference>
<proteinExistence type="predicted"/>
<dbReference type="STRING" id="408074.SAMN05660909_03198"/>
<feature type="domain" description="Endonuclease/exonuclease/phosphatase" evidence="2">
    <location>
        <begin position="569"/>
        <end position="835"/>
    </location>
</feature>
<dbReference type="SUPFAM" id="SSF56219">
    <property type="entry name" value="DNase I-like"/>
    <property type="match status" value="1"/>
</dbReference>
<dbReference type="Pfam" id="PF03372">
    <property type="entry name" value="Exo_endo_phos"/>
    <property type="match status" value="1"/>
</dbReference>
<dbReference type="Proteomes" id="UP000199656">
    <property type="component" value="Unassembled WGS sequence"/>
</dbReference>
<dbReference type="GO" id="GO:0004527">
    <property type="term" value="F:exonuclease activity"/>
    <property type="evidence" value="ECO:0007669"/>
    <property type="project" value="UniProtKB-KW"/>
</dbReference>
<keyword evidence="3" id="KW-0540">Nuclease</keyword>
<keyword evidence="1" id="KW-0732">Signal</keyword>
<dbReference type="EMBL" id="FNRL01000014">
    <property type="protein sequence ID" value="SEA73825.1"/>
    <property type="molecule type" value="Genomic_DNA"/>
</dbReference>
<keyword evidence="3" id="KW-0255">Endonuclease</keyword>
<dbReference type="Gene3D" id="3.60.10.10">
    <property type="entry name" value="Endonuclease/exonuclease/phosphatase"/>
    <property type="match status" value="1"/>
</dbReference>
<dbReference type="OrthoDB" id="5500612at2"/>
<protein>
    <submittedName>
        <fullName evidence="3">Endonuclease/Exonuclease/phosphatase family protein</fullName>
    </submittedName>
</protein>
<dbReference type="Gene3D" id="2.60.120.200">
    <property type="match status" value="1"/>
</dbReference>
<keyword evidence="3" id="KW-0378">Hydrolase</keyword>
<evidence type="ECO:0000259" key="2">
    <source>
        <dbReference type="Pfam" id="PF03372"/>
    </source>
</evidence>
<accession>A0A1H4DM38</accession>
<evidence type="ECO:0000313" key="3">
    <source>
        <dbReference type="EMBL" id="SEA73825.1"/>
    </source>
</evidence>
<dbReference type="RefSeq" id="WP_089762943.1">
    <property type="nucleotide sequence ID" value="NZ_BKAT01000023.1"/>
</dbReference>
<dbReference type="InterPro" id="IPR036691">
    <property type="entry name" value="Endo/exonu/phosph_ase_sf"/>
</dbReference>
<organism evidence="3 4">
    <name type="scientific">Chitinophaga terrae</name>
    <name type="common">ex Kim and Jung 2007</name>
    <dbReference type="NCBI Taxonomy" id="408074"/>
    <lineage>
        <taxon>Bacteria</taxon>
        <taxon>Pseudomonadati</taxon>
        <taxon>Bacteroidota</taxon>
        <taxon>Chitinophagia</taxon>
        <taxon>Chitinophagales</taxon>
        <taxon>Chitinophagaceae</taxon>
        <taxon>Chitinophaga</taxon>
    </lineage>
</organism>
<dbReference type="AlphaFoldDB" id="A0A1H4DM38"/>